<sequence length="32" mass="3680">MHPDVPWLTRQAVEILEDWLKPGYVGLEWGSG</sequence>
<dbReference type="AlphaFoldDB" id="X1LUZ3"/>
<feature type="non-terminal residue" evidence="1">
    <location>
        <position position="32"/>
    </location>
</feature>
<dbReference type="EMBL" id="BARV01016083">
    <property type="protein sequence ID" value="GAI22903.1"/>
    <property type="molecule type" value="Genomic_DNA"/>
</dbReference>
<gene>
    <name evidence="1" type="ORF">S06H3_27688</name>
</gene>
<evidence type="ECO:0000313" key="1">
    <source>
        <dbReference type="EMBL" id="GAI22903.1"/>
    </source>
</evidence>
<comment type="caution">
    <text evidence="1">The sequence shown here is derived from an EMBL/GenBank/DDBJ whole genome shotgun (WGS) entry which is preliminary data.</text>
</comment>
<accession>X1LUZ3</accession>
<reference evidence="1" key="1">
    <citation type="journal article" date="2014" name="Front. Microbiol.">
        <title>High frequency of phylogenetically diverse reductive dehalogenase-homologous genes in deep subseafloor sedimentary metagenomes.</title>
        <authorList>
            <person name="Kawai M."/>
            <person name="Futagami T."/>
            <person name="Toyoda A."/>
            <person name="Takaki Y."/>
            <person name="Nishi S."/>
            <person name="Hori S."/>
            <person name="Arai W."/>
            <person name="Tsubouchi T."/>
            <person name="Morono Y."/>
            <person name="Uchiyama I."/>
            <person name="Ito T."/>
            <person name="Fujiyama A."/>
            <person name="Inagaki F."/>
            <person name="Takami H."/>
        </authorList>
    </citation>
    <scope>NUCLEOTIDE SEQUENCE</scope>
    <source>
        <strain evidence="1">Expedition CK06-06</strain>
    </source>
</reference>
<organism evidence="1">
    <name type="scientific">marine sediment metagenome</name>
    <dbReference type="NCBI Taxonomy" id="412755"/>
    <lineage>
        <taxon>unclassified sequences</taxon>
        <taxon>metagenomes</taxon>
        <taxon>ecological metagenomes</taxon>
    </lineage>
</organism>
<proteinExistence type="predicted"/>
<protein>
    <submittedName>
        <fullName evidence="1">Uncharacterized protein</fullName>
    </submittedName>
</protein>
<name>X1LUZ3_9ZZZZ</name>